<gene>
    <name evidence="1" type="ORF">BJ878DRAFT_509445</name>
</gene>
<dbReference type="OrthoDB" id="430354at2759"/>
<accession>A0A9P7Z2I6</accession>
<dbReference type="AlphaFoldDB" id="A0A9P7Z2I6"/>
<comment type="caution">
    <text evidence="1">The sequence shown here is derived from an EMBL/GenBank/DDBJ whole genome shotgun (WGS) entry which is preliminary data.</text>
</comment>
<reference evidence="1" key="1">
    <citation type="journal article" date="2021" name="IMA Fungus">
        <title>Genomic characterization of three marine fungi, including Emericellopsis atlantica sp. nov. with signatures of a generalist lifestyle and marine biomass degradation.</title>
        <authorList>
            <person name="Hagestad O.C."/>
            <person name="Hou L."/>
            <person name="Andersen J.H."/>
            <person name="Hansen E.H."/>
            <person name="Altermark B."/>
            <person name="Li C."/>
            <person name="Kuhnert E."/>
            <person name="Cox R.J."/>
            <person name="Crous P.W."/>
            <person name="Spatafora J.W."/>
            <person name="Lail K."/>
            <person name="Amirebrahimi M."/>
            <person name="Lipzen A."/>
            <person name="Pangilinan J."/>
            <person name="Andreopoulos W."/>
            <person name="Hayes R.D."/>
            <person name="Ng V."/>
            <person name="Grigoriev I.V."/>
            <person name="Jackson S.A."/>
            <person name="Sutton T.D.S."/>
            <person name="Dobson A.D.W."/>
            <person name="Rama T."/>
        </authorList>
    </citation>
    <scope>NUCLEOTIDE SEQUENCE</scope>
    <source>
        <strain evidence="1">TRa3180A</strain>
    </source>
</reference>
<dbReference type="Proteomes" id="UP000887226">
    <property type="component" value="Unassembled WGS sequence"/>
</dbReference>
<sequence length="150" mass="17077">MRSTQDQKQCNSTKLRRTAGASWWAAAEPCTTERFQGQASSRLAPEICHTDFRDKCTKTQLEVRQFQDRGFSWWLFTSPVLVAIRMLRSTGIVFLVEVLLAAESEYEALVCERVLHALNAKYVVLSTLLVSTGYSLSELHCLRPLIMLFT</sequence>
<keyword evidence="2" id="KW-1185">Reference proteome</keyword>
<dbReference type="EMBL" id="MU253956">
    <property type="protein sequence ID" value="KAG9243723.1"/>
    <property type="molecule type" value="Genomic_DNA"/>
</dbReference>
<protein>
    <submittedName>
        <fullName evidence="1">Uncharacterized protein</fullName>
    </submittedName>
</protein>
<proteinExistence type="predicted"/>
<evidence type="ECO:0000313" key="2">
    <source>
        <dbReference type="Proteomes" id="UP000887226"/>
    </source>
</evidence>
<organism evidence="1 2">
    <name type="scientific">Calycina marina</name>
    <dbReference type="NCBI Taxonomy" id="1763456"/>
    <lineage>
        <taxon>Eukaryota</taxon>
        <taxon>Fungi</taxon>
        <taxon>Dikarya</taxon>
        <taxon>Ascomycota</taxon>
        <taxon>Pezizomycotina</taxon>
        <taxon>Leotiomycetes</taxon>
        <taxon>Helotiales</taxon>
        <taxon>Pezizellaceae</taxon>
        <taxon>Calycina</taxon>
    </lineage>
</organism>
<evidence type="ECO:0000313" key="1">
    <source>
        <dbReference type="EMBL" id="KAG9243723.1"/>
    </source>
</evidence>
<name>A0A9P7Z2I6_9HELO</name>